<evidence type="ECO:0000313" key="4">
    <source>
        <dbReference type="EMBL" id="QIO06591.1"/>
    </source>
</evidence>
<gene>
    <name evidence="4" type="ORF">G8E00_11845</name>
</gene>
<dbReference type="KEGG" id="asha:G8E00_11845"/>
<feature type="domain" description="Inner membrane protein YqiJ N-terminal" evidence="3">
    <location>
        <begin position="10"/>
        <end position="128"/>
    </location>
</feature>
<evidence type="ECO:0000259" key="3">
    <source>
        <dbReference type="Pfam" id="PF21001"/>
    </source>
</evidence>
<feature type="transmembrane region" description="Helical" evidence="1">
    <location>
        <begin position="12"/>
        <end position="33"/>
    </location>
</feature>
<keyword evidence="1" id="KW-0812">Transmembrane</keyword>
<dbReference type="InterPro" id="IPR010840">
    <property type="entry name" value="YqiJ_OB"/>
</dbReference>
<proteinExistence type="predicted"/>
<evidence type="ECO:0000259" key="2">
    <source>
        <dbReference type="Pfam" id="PF07290"/>
    </source>
</evidence>
<dbReference type="AlphaFoldDB" id="A0A6G8RXJ5"/>
<keyword evidence="1" id="KW-0472">Membrane</keyword>
<organism evidence="4 5">
    <name type="scientific">Acinetobacter shaoyimingii</name>
    <dbReference type="NCBI Taxonomy" id="2715164"/>
    <lineage>
        <taxon>Bacteria</taxon>
        <taxon>Pseudomonadati</taxon>
        <taxon>Pseudomonadota</taxon>
        <taxon>Gammaproteobacteria</taxon>
        <taxon>Moraxellales</taxon>
        <taxon>Moraxellaceae</taxon>
        <taxon>Acinetobacter</taxon>
    </lineage>
</organism>
<dbReference type="RefSeq" id="WP_166224868.1">
    <property type="nucleotide sequence ID" value="NZ_CP049801.1"/>
</dbReference>
<reference evidence="4 5" key="1">
    <citation type="submission" date="2020-03" db="EMBL/GenBank/DDBJ databases">
        <authorList>
            <person name="Zhu W."/>
        </authorList>
    </citation>
    <scope>NUCLEOTIDE SEQUENCE [LARGE SCALE GENOMIC DNA]</scope>
    <source>
        <strain evidence="4 5">323-1</strain>
    </source>
</reference>
<dbReference type="EMBL" id="CP049801">
    <property type="protein sequence ID" value="QIO06591.1"/>
    <property type="molecule type" value="Genomic_DNA"/>
</dbReference>
<feature type="transmembrane region" description="Helical" evidence="1">
    <location>
        <begin position="80"/>
        <end position="102"/>
    </location>
</feature>
<dbReference type="InterPro" id="IPR048376">
    <property type="entry name" value="YqiJ_N"/>
</dbReference>
<evidence type="ECO:0000256" key="1">
    <source>
        <dbReference type="SAM" id="Phobius"/>
    </source>
</evidence>
<dbReference type="Pfam" id="PF21001">
    <property type="entry name" value="YqiJ_N"/>
    <property type="match status" value="1"/>
</dbReference>
<name>A0A6G8RXJ5_9GAMM</name>
<feature type="domain" description="Inner membrane protein YqiJ OB-fold" evidence="2">
    <location>
        <begin position="150"/>
        <end position="212"/>
    </location>
</feature>
<dbReference type="Proteomes" id="UP000502297">
    <property type="component" value="Chromosome"/>
</dbReference>
<feature type="transmembrane region" description="Helical" evidence="1">
    <location>
        <begin position="108"/>
        <end position="127"/>
    </location>
</feature>
<keyword evidence="1" id="KW-1133">Transmembrane helix</keyword>
<sequence length="214" mass="24220">MWELFTDPSNLIFSISLCLMFLLGLLECLMLLMGSTTQGFLDQFVPDSLFEADHPDVELNPDQSFVVQLLDWLYIGRIPVLVWLIIFLTVYALFGFICQAIFHHFTQSYLPLWIIAPATLFLCMPLVRLCSAVIAKILPKDETTAIYSDELIGLTAEIILGEAKLNYPAQAKVKDQFGQIHYILVEPESNLIFQPGQFVVLTQRTNNGFQAIPT</sequence>
<evidence type="ECO:0000313" key="5">
    <source>
        <dbReference type="Proteomes" id="UP000502297"/>
    </source>
</evidence>
<protein>
    <submittedName>
        <fullName evidence="4">YqiJ family protein</fullName>
    </submittedName>
</protein>
<dbReference type="Pfam" id="PF07290">
    <property type="entry name" value="YqiJ_OB"/>
    <property type="match status" value="1"/>
</dbReference>
<keyword evidence="5" id="KW-1185">Reference proteome</keyword>
<accession>A0A6G8RXJ5</accession>